<comment type="similarity">
    <text evidence="2">Belongs to the NOP14 family.</text>
</comment>
<feature type="compositionally biased region" description="Basic and acidic residues" evidence="7">
    <location>
        <begin position="803"/>
        <end position="816"/>
    </location>
</feature>
<evidence type="ECO:0000313" key="9">
    <source>
        <dbReference type="Proteomes" id="UP000006671"/>
    </source>
</evidence>
<dbReference type="OrthoDB" id="441771at2759"/>
<sequence>MPPKKRGELSSKERATIAKSTKSISLASNPFENIQQSRKKAIMGANNTQVRQTSKARSNDINVRKDTLLKDFWKQQKPSNKFVDKRQLAFDKTLNKVDKKRKKFQIGDDDEDEMDTNLKRTKLSSFSTLGDIDESIDKELFRDDYQTDDIDSRYSTKDEVSVLRNLKGIGRGEVSSTFGFEQQIERKLSKRERMNLRIRGFKERKMEQKMDKEDNLNMIELLDNDEDLMELLKSDSTKKETSNTNKQDTKKSLDYDKFLDMIKKGEDIDLTSISEKKEGQQLFEKQTKQEEGESLEETESSDEKETEDTSESYAQDSFIDDTIMSDENEEENEDIISEEKDENNAEEIEEDSASSQPEEEDIESEQENDQDGENSYIQDSFINDEPISGDEEEQFEEEEGLETTEKDLEELSQLISNNSDKIQEKLIETIEKNGQPENEKLFFTIVTLLVEQVGFGEWLSSKSKINFNLLVNDLTQVLFKLTTKQPNTAHDVFHMFLLSTFNKYEVLEVPNLGELIVLKMITTVYPLKERIESPILSLTNLLIHLYLEKSKQFLTSPLNMPAILFLTSLSIIIDKECTFYSPDVVNTLKEIIARSEKKQKSNKKKTEKKPNLFRSIYDSNEECQCFEWATHLLSIYSQHLEKNFSKKVSTNDHFKKLLDSEGFSSISRDHIENFNIIFEGIKLNEKPIQIDEVKSEINYKTKKPKAIAQFEPLLFGDKNGSIDSMKSKYTDENPEQTKIKTLKKKIAKEKRKAISELRKDNQFIRSAREQVAAEEAHQRKQKYKNVIDTLRSERMEQNQIDRKNRDIEKMKKDMRTTRKNVGKQSVSAVSKNK</sequence>
<evidence type="ECO:0000313" key="8">
    <source>
        <dbReference type="EMBL" id="EFC50008.1"/>
    </source>
</evidence>
<name>D2UZX1_NAEGR</name>
<reference evidence="8 9" key="1">
    <citation type="journal article" date="2010" name="Cell">
        <title>The genome of Naegleria gruberi illuminates early eukaryotic versatility.</title>
        <authorList>
            <person name="Fritz-Laylin L.K."/>
            <person name="Prochnik S.E."/>
            <person name="Ginger M.L."/>
            <person name="Dacks J.B."/>
            <person name="Carpenter M.L."/>
            <person name="Field M.C."/>
            <person name="Kuo A."/>
            <person name="Paredez A."/>
            <person name="Chapman J."/>
            <person name="Pham J."/>
            <person name="Shu S."/>
            <person name="Neupane R."/>
            <person name="Cipriano M."/>
            <person name="Mancuso J."/>
            <person name="Tu H."/>
            <person name="Salamov A."/>
            <person name="Lindquist E."/>
            <person name="Shapiro H."/>
            <person name="Lucas S."/>
            <person name="Grigoriev I.V."/>
            <person name="Cande W.Z."/>
            <person name="Fulton C."/>
            <person name="Rokhsar D.S."/>
            <person name="Dawson S.C."/>
        </authorList>
    </citation>
    <scope>NUCLEOTIDE SEQUENCE [LARGE SCALE GENOMIC DNA]</scope>
    <source>
        <strain evidence="8 9">NEG-M</strain>
    </source>
</reference>
<feature type="region of interest" description="Disordered" evidence="7">
    <location>
        <begin position="1"/>
        <end position="22"/>
    </location>
</feature>
<dbReference type="EMBL" id="GG738846">
    <property type="protein sequence ID" value="EFC50008.1"/>
    <property type="molecule type" value="Genomic_DNA"/>
</dbReference>
<feature type="compositionally biased region" description="Basic and acidic residues" evidence="7">
    <location>
        <begin position="274"/>
        <end position="291"/>
    </location>
</feature>
<dbReference type="VEuPathDB" id="AmoebaDB:NAEGRDRAFT_45572"/>
<evidence type="ECO:0000256" key="6">
    <source>
        <dbReference type="ARBA" id="ARBA00024695"/>
    </source>
</evidence>
<dbReference type="FunCoup" id="D2UZX1">
    <property type="interactions" value="558"/>
</dbReference>
<comment type="subcellular location">
    <subcellularLocation>
        <location evidence="1">Nucleus</location>
        <location evidence="1">Nucleolus</location>
    </subcellularLocation>
</comment>
<accession>D2UZX1</accession>
<evidence type="ECO:0000256" key="5">
    <source>
        <dbReference type="ARBA" id="ARBA00023242"/>
    </source>
</evidence>
<feature type="region of interest" description="Disordered" evidence="7">
    <location>
        <begin position="273"/>
        <end position="404"/>
    </location>
</feature>
<keyword evidence="9" id="KW-1185">Reference proteome</keyword>
<dbReference type="InParanoid" id="D2UZX1"/>
<feature type="compositionally biased region" description="Acidic residues" evidence="7">
    <location>
        <begin position="387"/>
        <end position="404"/>
    </location>
</feature>
<gene>
    <name evidence="8" type="ORF">NAEGRDRAFT_45572</name>
</gene>
<dbReference type="PANTHER" id="PTHR23183:SF0">
    <property type="entry name" value="NUCLEOLAR PROTEIN 14"/>
    <property type="match status" value="1"/>
</dbReference>
<organism evidence="9">
    <name type="scientific">Naegleria gruberi</name>
    <name type="common">Amoeba</name>
    <dbReference type="NCBI Taxonomy" id="5762"/>
    <lineage>
        <taxon>Eukaryota</taxon>
        <taxon>Discoba</taxon>
        <taxon>Heterolobosea</taxon>
        <taxon>Tetramitia</taxon>
        <taxon>Eutetramitia</taxon>
        <taxon>Vahlkampfiidae</taxon>
        <taxon>Naegleria</taxon>
    </lineage>
</organism>
<evidence type="ECO:0000256" key="4">
    <source>
        <dbReference type="ARBA" id="ARBA00022552"/>
    </source>
</evidence>
<protein>
    <submittedName>
        <fullName evidence="8">Predicted protein</fullName>
    </submittedName>
</protein>
<dbReference type="OMA" id="RMNLRIR"/>
<feature type="region of interest" description="Disordered" evidence="7">
    <location>
        <begin position="803"/>
        <end position="833"/>
    </location>
</feature>
<comment type="function">
    <text evidence="6">Involved in nucleolar processing of pre-18S ribosomal RNA. Has a role in the nuclear export of 40S pre-ribosomal subunit to the cytoplasm.</text>
</comment>
<dbReference type="InterPro" id="IPR007276">
    <property type="entry name" value="Nop14"/>
</dbReference>
<dbReference type="Pfam" id="PF04147">
    <property type="entry name" value="Nop14"/>
    <property type="match status" value="1"/>
</dbReference>
<dbReference type="PANTHER" id="PTHR23183">
    <property type="entry name" value="NOP14"/>
    <property type="match status" value="1"/>
</dbReference>
<dbReference type="RefSeq" id="XP_002682752.1">
    <property type="nucleotide sequence ID" value="XM_002682706.1"/>
</dbReference>
<dbReference type="AlphaFoldDB" id="D2UZX1"/>
<dbReference type="GO" id="GO:0030490">
    <property type="term" value="P:maturation of SSU-rRNA"/>
    <property type="evidence" value="ECO:0007669"/>
    <property type="project" value="TreeGrafter"/>
</dbReference>
<dbReference type="GO" id="GO:0032040">
    <property type="term" value="C:small-subunit processome"/>
    <property type="evidence" value="ECO:0007669"/>
    <property type="project" value="InterPro"/>
</dbReference>
<dbReference type="KEGG" id="ngr:NAEGRDRAFT_45572"/>
<dbReference type="STRING" id="5762.D2UZX1"/>
<keyword evidence="3" id="KW-0690">Ribosome biogenesis</keyword>
<feature type="compositionally biased region" description="Acidic residues" evidence="7">
    <location>
        <begin position="292"/>
        <end position="310"/>
    </location>
</feature>
<keyword evidence="5" id="KW-0539">Nucleus</keyword>
<evidence type="ECO:0000256" key="7">
    <source>
        <dbReference type="SAM" id="MobiDB-lite"/>
    </source>
</evidence>
<keyword evidence="4" id="KW-0698">rRNA processing</keyword>
<evidence type="ECO:0000256" key="3">
    <source>
        <dbReference type="ARBA" id="ARBA00022517"/>
    </source>
</evidence>
<feature type="compositionally biased region" description="Basic and acidic residues" evidence="7">
    <location>
        <begin position="1"/>
        <end position="16"/>
    </location>
</feature>
<feature type="compositionally biased region" description="Polar residues" evidence="7">
    <location>
        <begin position="822"/>
        <end position="833"/>
    </location>
</feature>
<proteinExistence type="inferred from homology"/>
<feature type="compositionally biased region" description="Acidic residues" evidence="7">
    <location>
        <begin position="323"/>
        <end position="372"/>
    </location>
</feature>
<dbReference type="GO" id="GO:0030692">
    <property type="term" value="C:Noc4p-Nop14p complex"/>
    <property type="evidence" value="ECO:0007669"/>
    <property type="project" value="TreeGrafter"/>
</dbReference>
<evidence type="ECO:0000256" key="2">
    <source>
        <dbReference type="ARBA" id="ARBA00007466"/>
    </source>
</evidence>
<dbReference type="Proteomes" id="UP000006671">
    <property type="component" value="Unassembled WGS sequence"/>
</dbReference>
<dbReference type="GeneID" id="8862989"/>
<evidence type="ECO:0000256" key="1">
    <source>
        <dbReference type="ARBA" id="ARBA00004604"/>
    </source>
</evidence>